<name>A0A8S9HDZ9_BRACR</name>
<gene>
    <name evidence="1" type="ORF">F2Q68_00016767</name>
</gene>
<proteinExistence type="predicted"/>
<protein>
    <submittedName>
        <fullName evidence="1">Uncharacterized protein</fullName>
    </submittedName>
</protein>
<sequence length="234" mass="26193">MIATVRKAKLNDGLEGVLSGEQSCELKWDHNMAVLSWSTPCKVSQSSVPQSESWREEAVDFGAQFSKSRSLKKIAQVVNKLSLMELERSSFELCQEQVLSFANAFCDICRTREDFMPEIDRVRFHREERSVSEDGGLQDPVREVELGASSSRFDDMEKITTVACVAPSSLQCAKQLVTTAKRLLHRNPPQKAKPRTRLPLSKPLPLLGTSFVVELNRHDVVVSPVVSELFATLT</sequence>
<accession>A0A8S9HDZ9</accession>
<organism evidence="1 2">
    <name type="scientific">Brassica cretica</name>
    <name type="common">Mustard</name>
    <dbReference type="NCBI Taxonomy" id="69181"/>
    <lineage>
        <taxon>Eukaryota</taxon>
        <taxon>Viridiplantae</taxon>
        <taxon>Streptophyta</taxon>
        <taxon>Embryophyta</taxon>
        <taxon>Tracheophyta</taxon>
        <taxon>Spermatophyta</taxon>
        <taxon>Magnoliopsida</taxon>
        <taxon>eudicotyledons</taxon>
        <taxon>Gunneridae</taxon>
        <taxon>Pentapetalae</taxon>
        <taxon>rosids</taxon>
        <taxon>malvids</taxon>
        <taxon>Brassicales</taxon>
        <taxon>Brassicaceae</taxon>
        <taxon>Brassiceae</taxon>
        <taxon>Brassica</taxon>
    </lineage>
</organism>
<dbReference type="Proteomes" id="UP000712281">
    <property type="component" value="Unassembled WGS sequence"/>
</dbReference>
<dbReference type="AlphaFoldDB" id="A0A8S9HDZ9"/>
<comment type="caution">
    <text evidence="1">The sequence shown here is derived from an EMBL/GenBank/DDBJ whole genome shotgun (WGS) entry which is preliminary data.</text>
</comment>
<evidence type="ECO:0000313" key="2">
    <source>
        <dbReference type="Proteomes" id="UP000712281"/>
    </source>
</evidence>
<dbReference type="EMBL" id="QGKW02001940">
    <property type="protein sequence ID" value="KAF2554907.1"/>
    <property type="molecule type" value="Genomic_DNA"/>
</dbReference>
<reference evidence="1" key="1">
    <citation type="submission" date="2019-12" db="EMBL/GenBank/DDBJ databases">
        <title>Genome sequencing and annotation of Brassica cretica.</title>
        <authorList>
            <person name="Studholme D.J."/>
            <person name="Sarris P.F."/>
        </authorList>
    </citation>
    <scope>NUCLEOTIDE SEQUENCE</scope>
    <source>
        <strain evidence="1">PFS-001/15</strain>
        <tissue evidence="1">Leaf</tissue>
    </source>
</reference>
<evidence type="ECO:0000313" key="1">
    <source>
        <dbReference type="EMBL" id="KAF2554907.1"/>
    </source>
</evidence>